<protein>
    <submittedName>
        <fullName evidence="1">Uncharacterized protein</fullName>
    </submittedName>
</protein>
<dbReference type="OrthoDB" id="3183475at2759"/>
<accession>A0A0C3L7Q5</accession>
<dbReference type="HOGENOM" id="CLU_1428969_0_0_1"/>
<evidence type="ECO:0000313" key="1">
    <source>
        <dbReference type="EMBL" id="KIO29833.1"/>
    </source>
</evidence>
<keyword evidence="2" id="KW-1185">Reference proteome</keyword>
<organism evidence="1 2">
    <name type="scientific">Tulasnella calospora MUT 4182</name>
    <dbReference type="NCBI Taxonomy" id="1051891"/>
    <lineage>
        <taxon>Eukaryota</taxon>
        <taxon>Fungi</taxon>
        <taxon>Dikarya</taxon>
        <taxon>Basidiomycota</taxon>
        <taxon>Agaricomycotina</taxon>
        <taxon>Agaricomycetes</taxon>
        <taxon>Cantharellales</taxon>
        <taxon>Tulasnellaceae</taxon>
        <taxon>Tulasnella</taxon>
    </lineage>
</organism>
<dbReference type="Proteomes" id="UP000054248">
    <property type="component" value="Unassembled WGS sequence"/>
</dbReference>
<dbReference type="STRING" id="1051891.A0A0C3L7Q5"/>
<gene>
    <name evidence="1" type="ORF">M407DRAFT_162535</name>
</gene>
<proteinExistence type="predicted"/>
<reference evidence="1 2" key="1">
    <citation type="submission" date="2014-04" db="EMBL/GenBank/DDBJ databases">
        <authorList>
            <consortium name="DOE Joint Genome Institute"/>
            <person name="Kuo A."/>
            <person name="Girlanda M."/>
            <person name="Perotto S."/>
            <person name="Kohler A."/>
            <person name="Nagy L.G."/>
            <person name="Floudas D."/>
            <person name="Copeland A."/>
            <person name="Barry K.W."/>
            <person name="Cichocki N."/>
            <person name="Veneault-Fourrey C."/>
            <person name="LaButti K."/>
            <person name="Lindquist E.A."/>
            <person name="Lipzen A."/>
            <person name="Lundell T."/>
            <person name="Morin E."/>
            <person name="Murat C."/>
            <person name="Sun H."/>
            <person name="Tunlid A."/>
            <person name="Henrissat B."/>
            <person name="Grigoriev I.V."/>
            <person name="Hibbett D.S."/>
            <person name="Martin F."/>
            <person name="Nordberg H.P."/>
            <person name="Cantor M.N."/>
            <person name="Hua S.X."/>
        </authorList>
    </citation>
    <scope>NUCLEOTIDE SEQUENCE [LARGE SCALE GENOMIC DNA]</scope>
    <source>
        <strain evidence="1 2">MUT 4182</strain>
    </source>
</reference>
<dbReference type="AlphaFoldDB" id="A0A0C3L7Q5"/>
<evidence type="ECO:0000313" key="2">
    <source>
        <dbReference type="Proteomes" id="UP000054248"/>
    </source>
</evidence>
<dbReference type="EMBL" id="KN822978">
    <property type="protein sequence ID" value="KIO29833.1"/>
    <property type="molecule type" value="Genomic_DNA"/>
</dbReference>
<sequence>MDRIPPELLGSFFQSLLPIPPRDFSTLPPGADRPKTIQSLRLVSKTWNDVVLETPFVWSYIELSAKDAELLRVHQWLKRSKAAPLHIRMRFYSTDLEEPEVRKAIDALWLEAYRWSTYIITAFLPVETIQQQAWFRLVPPVPLPNLREAWIMGFEHSSFISELNAPRINILVELGPGRLPKSCEALPSHL</sequence>
<name>A0A0C3L7Q5_9AGAM</name>
<reference evidence="2" key="2">
    <citation type="submission" date="2015-01" db="EMBL/GenBank/DDBJ databases">
        <title>Evolutionary Origins and Diversification of the Mycorrhizal Mutualists.</title>
        <authorList>
            <consortium name="DOE Joint Genome Institute"/>
            <consortium name="Mycorrhizal Genomics Consortium"/>
            <person name="Kohler A."/>
            <person name="Kuo A."/>
            <person name="Nagy L.G."/>
            <person name="Floudas D."/>
            <person name="Copeland A."/>
            <person name="Barry K.W."/>
            <person name="Cichocki N."/>
            <person name="Veneault-Fourrey C."/>
            <person name="LaButti K."/>
            <person name="Lindquist E.A."/>
            <person name="Lipzen A."/>
            <person name="Lundell T."/>
            <person name="Morin E."/>
            <person name="Murat C."/>
            <person name="Riley R."/>
            <person name="Ohm R."/>
            <person name="Sun H."/>
            <person name="Tunlid A."/>
            <person name="Henrissat B."/>
            <person name="Grigoriev I.V."/>
            <person name="Hibbett D.S."/>
            <person name="Martin F."/>
        </authorList>
    </citation>
    <scope>NUCLEOTIDE SEQUENCE [LARGE SCALE GENOMIC DNA]</scope>
    <source>
        <strain evidence="2">MUT 4182</strain>
    </source>
</reference>